<feature type="compositionally biased region" description="Basic and acidic residues" evidence="1">
    <location>
        <begin position="1307"/>
        <end position="1344"/>
    </location>
</feature>
<feature type="compositionally biased region" description="Basic and acidic residues" evidence="1">
    <location>
        <begin position="585"/>
        <end position="630"/>
    </location>
</feature>
<evidence type="ECO:0000313" key="4">
    <source>
        <dbReference type="Proteomes" id="UP001217089"/>
    </source>
</evidence>
<feature type="domain" description="Death" evidence="2">
    <location>
        <begin position="2517"/>
        <end position="2573"/>
    </location>
</feature>
<dbReference type="Gene3D" id="1.10.533.10">
    <property type="entry name" value="Death Domain, Fas"/>
    <property type="match status" value="3"/>
</dbReference>
<feature type="domain" description="Death" evidence="2">
    <location>
        <begin position="1183"/>
        <end position="1239"/>
    </location>
</feature>
<feature type="compositionally biased region" description="Polar residues" evidence="1">
    <location>
        <begin position="346"/>
        <end position="355"/>
    </location>
</feature>
<dbReference type="PROSITE" id="PS50017">
    <property type="entry name" value="DEATH_DOMAIN"/>
    <property type="match status" value="3"/>
</dbReference>
<feature type="compositionally biased region" description="Basic and acidic residues" evidence="1">
    <location>
        <begin position="1351"/>
        <end position="1379"/>
    </location>
</feature>
<feature type="compositionally biased region" description="Basic and acidic residues" evidence="1">
    <location>
        <begin position="1419"/>
        <end position="1440"/>
    </location>
</feature>
<feature type="compositionally biased region" description="Polar residues" evidence="1">
    <location>
        <begin position="566"/>
        <end position="575"/>
    </location>
</feature>
<feature type="region of interest" description="Disordered" evidence="1">
    <location>
        <begin position="1961"/>
        <end position="1984"/>
    </location>
</feature>
<feature type="region of interest" description="Disordered" evidence="1">
    <location>
        <begin position="2247"/>
        <end position="2291"/>
    </location>
</feature>
<feature type="compositionally biased region" description="Low complexity" evidence="1">
    <location>
        <begin position="1445"/>
        <end position="1454"/>
    </location>
</feature>
<feature type="compositionally biased region" description="Basic and acidic residues" evidence="1">
    <location>
        <begin position="1646"/>
        <end position="1672"/>
    </location>
</feature>
<gene>
    <name evidence="3" type="ORF">KUTeg_006785</name>
</gene>
<feature type="compositionally biased region" description="Basic and acidic residues" evidence="1">
    <location>
        <begin position="212"/>
        <end position="240"/>
    </location>
</feature>
<keyword evidence="4" id="KW-1185">Reference proteome</keyword>
<comment type="caution">
    <text evidence="3">The sequence shown here is derived from an EMBL/GenBank/DDBJ whole genome shotgun (WGS) entry which is preliminary data.</text>
</comment>
<dbReference type="InterPro" id="IPR011029">
    <property type="entry name" value="DEATH-like_dom_sf"/>
</dbReference>
<feature type="compositionally biased region" description="Polar residues" evidence="1">
    <location>
        <begin position="1705"/>
        <end position="1714"/>
    </location>
</feature>
<evidence type="ECO:0000259" key="2">
    <source>
        <dbReference type="PROSITE" id="PS50017"/>
    </source>
</evidence>
<proteinExistence type="predicted"/>
<dbReference type="PANTHER" id="PTHR28336">
    <property type="entry name" value="BA1-643"/>
    <property type="match status" value="1"/>
</dbReference>
<feature type="compositionally biased region" description="Polar residues" evidence="1">
    <location>
        <begin position="1280"/>
        <end position="1289"/>
    </location>
</feature>
<feature type="region of interest" description="Disordered" evidence="1">
    <location>
        <begin position="1416"/>
        <end position="1773"/>
    </location>
</feature>
<reference evidence="3 4" key="1">
    <citation type="submission" date="2022-12" db="EMBL/GenBank/DDBJ databases">
        <title>Chromosome-level genome of Tegillarca granosa.</title>
        <authorList>
            <person name="Kim J."/>
        </authorList>
    </citation>
    <scope>NUCLEOTIDE SEQUENCE [LARGE SCALE GENOMIC DNA]</scope>
    <source>
        <strain evidence="3">Teg-2019</strain>
        <tissue evidence="3">Adductor muscle</tissue>
    </source>
</reference>
<dbReference type="Gene3D" id="2.60.220.30">
    <property type="match status" value="3"/>
</dbReference>
<evidence type="ECO:0000256" key="1">
    <source>
        <dbReference type="SAM" id="MobiDB-lite"/>
    </source>
</evidence>
<feature type="compositionally biased region" description="Basic and acidic residues" evidence="1">
    <location>
        <begin position="129"/>
        <end position="140"/>
    </location>
</feature>
<feature type="compositionally biased region" description="Basic and acidic residues" evidence="1">
    <location>
        <begin position="328"/>
        <end position="345"/>
    </location>
</feature>
<name>A0ABQ9FEC9_TEGGR</name>
<feature type="compositionally biased region" description="Basic and acidic residues" evidence="1">
    <location>
        <begin position="543"/>
        <end position="560"/>
    </location>
</feature>
<sequence length="2670" mass="303080">MSGFDGEQTLNSIPLESEFKNHKAKQNLNCDDNEVDRNLPNNEGIRDTQTIEKSKINECEPVNPNVCISTSVDRGETQINTGSIIPKIEITEGSTLNSSSEELNISEYSDVEKVTNSNEREEFDNLLNKTDDELANEQKNENFTSTGVHTEQSKIKSKKDGKSSNEVFVKENQRSETPVDEIPEKKEQESVRETHNSKESVENSEIKGTGIEIDKEQTSEKKQDSIQREEKQDKLGERGHNTQVSEDNIEHSQNKQLTGQVKHVTFEDSENYDYLILNHQTDEDKEFNLDNKPESENKLFEEDTEQTSQSETSQSWPSYKPESDDQDKENSKTTEEKDLSSHSEPTETWPSYQPDSEQEIADQNKVRDETRSPSKDQPSETESWPSYKPDSESKASENKSDTTKENVDSGNEKVNNFDLQKSDTVEKQVAPAATADLAADKGEKNSESDALDETFPSYEPEPTPEQEVAPANICDDTLDDIEPISTITDIPIEESTVKNSENMENEPTEKSDTTKSEVADDKARADDSSKRDGDDDTDLETTEDLKSEEVTENKESKIANEDDSNLNKTYPSETNVPSSSPDRVPSPEKENSEKEKETSEGKDEQQKETLETEKSKADEQNKEEIKKEEASSPEPVEIPVVRNVDVDKAVLTLSDLESTINYLMSDIKNLMGDYHTRLSAQPLSDFVLDLGKFKGDFISVSEAYKKCESLSVLLNKCLKELRHATDDVNILINKKFREEDLATWVDNEEQMEEATQGQLLPMLQQVSLNPSFLQARLNYSIEPGDFDPGIGCIIRSIDGCLKRDDVEVRRVDQMSRILTLIENEELVSNIIEITPTDPEKKFSFEEPLSIGIPHCFLRGTQGRETIVKTLQSNGKWIEVPTTDVYFEDIKVQPVDSTTLSEVKIRKPEECANVITTSPILRFHIANRKFNKPIMITMPLPASSPKPRRPTTAGISREKDDQMTETRPQTARPTTAFVSFLLLRMKKGVTTVPIIEKIPSLLEVSLNHKTIQFFLRQKNTALNNIILSCANSGRTEKYLRNLAEEGYEEGPKATKDIIVKEGQVIHLRFRGNLKCLTDIKDLKFVFNTHIKSGLEFNVIELDKFAQKSFHCYRGFAQIFTMVNVSRQVPPQETSSSSQQKPVYEVVQEEVLLAELLINLPKPDPEPPQPLATAPIKIKDEGPVTDDILDFVATELGDEWKRLAMFLNLKRMRIQAILRQNNSNPDPKRIRMDMLLTWAKRLPRCVNKYSDVEKVTDSNERKEFDNLLNKTDDELANEQKNENFTSTGVHTEQSKIKSKKNGKSSNEVFVKENKRSETPVDEIPEKKEQESVRETHNSKESVENSEIKGTGIEIDKEQTSEKKQDSIQREEKQDKLGERGHNTQVSEDNIEHSQNKQLTGQVKHVTFEDSENYDYLILNHQTDEDKEFNLDNKPESENKLFEEDTEQTSQSETSQSWPSYKPESDDQDKENSKTTEEKDLSSHSEPTETWPSYQPDSEQEIADQNKVRDETRSPSKDQPSETESWPSYKPDSESKASENKSDTTKENVDSGNEKVNNFDLQKSDTVEKQVAPAATADLAADKGEKNSESDALDETFPSYEPEPTPEQEVAPANICDDTLDDIEPISTITDIPIEESTVKNSENMENEPTEKSDTTKSEVADDKARADDSSKRDGDDDTDLETTEDLKSEEVTENKESKIANEDDSNVNKTDPSETNVPSSSPDRVPSPEKENSEKEKENSEGKDEQQKETLETEKSKADEQNKEEIKKEEASSPEPVEIPVVRNVDVDKAVLTLSDLESTINYLMSDIKNLMGDYHMRLSAQPLSDFVLDLGKFKGDFISVSEAYKKCESLSVLLNKCLKELRHATDDVNILINKKFREEDLATWERIAIERSALAKASDARAAIAHATTGVAESKLFASEAEVEAAETAALAKRAWEIAENARRTATEAKIAAEEKRKAEEEARKRAQERAKIREEEERKKREEENKLLREEAKKKGTTFEDERRRADEEIARKEAERKNPKNWPRQIYSIEPGDFDPGIGCIIRSIDGCLKRDDVEVRRVDQMSGILTLIENEELVSNIIEITPTDPEKKFSFEEPLSIGIPHCFLRGTQGRETIVKTLQSNGKWIEVPTTDVYFEDIKELKFVEMRIRKFGIFAVIARLKRENLVFSRKGNKVASSADPRITLTCRPGMFKINVNFHIEVQPVDSTTLSEVKNRKPEECAKVITTSPILRFHIANRKFNKPIMITMPLPASSSKPRRPTTAGISREKDDQMTETRPQTARPTTAFVSSTKEDDADEEIHLLVKGHVGSWTKFLLLRMKKGVTTVPIIEKIPSLLEVSLNHKTIQFFLRQKNTALNNIILSCANSGRTEKYLRNLAEEGYEEGPKATKDIIVKEGQVIHLRFRGNLKCLTDIKDLKFVFNTHIKSGLEFNVIELDKFAQKSFHCYRGFAQIFTMVNVSRQVPPQETSSSSQQKPVYEMVQEEVLLAELLINLPKPDPEPPQPLATAPIKIKDEGPVTDDILDFVATELGDEWKRLAMFLNLKRMRIQAILRQNNSNPDPKRIRMDMLLTWAKRLPRCVNKAIAKKLGVSESELTEIDKTKPSIQEKCFHSLKKWQINAGDSATLPTLTAKLKVFKHRQLASKISSYSKKFSQFVFILLKNLIYIYIYCCF</sequence>
<feature type="compositionally biased region" description="Basic and acidic residues" evidence="1">
    <location>
        <begin position="1467"/>
        <end position="1484"/>
    </location>
</feature>
<feature type="region of interest" description="Disordered" evidence="1">
    <location>
        <begin position="1"/>
        <end position="45"/>
    </location>
</feature>
<dbReference type="Pfam" id="PF00531">
    <property type="entry name" value="Death"/>
    <property type="match status" value="1"/>
</dbReference>
<feature type="compositionally biased region" description="Low complexity" evidence="1">
    <location>
        <begin position="306"/>
        <end position="315"/>
    </location>
</feature>
<evidence type="ECO:0000313" key="3">
    <source>
        <dbReference type="EMBL" id="KAJ8314635.1"/>
    </source>
</evidence>
<feature type="compositionally biased region" description="Basic and acidic residues" evidence="1">
    <location>
        <begin position="389"/>
        <end position="411"/>
    </location>
</feature>
<dbReference type="PANTHER" id="PTHR28336:SF4">
    <property type="entry name" value="DEATH DOMAIN-CONTAINING PROTEIN 1"/>
    <property type="match status" value="1"/>
</dbReference>
<feature type="compositionally biased region" description="Polar residues" evidence="1">
    <location>
        <begin position="141"/>
        <end position="150"/>
    </location>
</feature>
<organism evidence="3 4">
    <name type="scientific">Tegillarca granosa</name>
    <name type="common">Malaysian cockle</name>
    <name type="synonym">Anadara granosa</name>
    <dbReference type="NCBI Taxonomy" id="220873"/>
    <lineage>
        <taxon>Eukaryota</taxon>
        <taxon>Metazoa</taxon>
        <taxon>Spiralia</taxon>
        <taxon>Lophotrochozoa</taxon>
        <taxon>Mollusca</taxon>
        <taxon>Bivalvia</taxon>
        <taxon>Autobranchia</taxon>
        <taxon>Pteriomorphia</taxon>
        <taxon>Arcoida</taxon>
        <taxon>Arcoidea</taxon>
        <taxon>Arcidae</taxon>
        <taxon>Tegillarca</taxon>
    </lineage>
</organism>
<feature type="compositionally biased region" description="Basic and acidic residues" evidence="1">
    <location>
        <begin position="1501"/>
        <end position="1517"/>
    </location>
</feature>
<feature type="compositionally biased region" description="Basic and acidic residues" evidence="1">
    <location>
        <begin position="1528"/>
        <end position="1550"/>
    </location>
</feature>
<feature type="compositionally biased region" description="Basic and acidic residues" evidence="1">
    <location>
        <begin position="362"/>
        <end position="378"/>
    </location>
</feature>
<feature type="domain" description="Death" evidence="2">
    <location>
        <begin position="2580"/>
        <end position="2647"/>
    </location>
</feature>
<feature type="compositionally biased region" description="Basic and acidic residues" evidence="1">
    <location>
        <begin position="1682"/>
        <end position="1699"/>
    </location>
</feature>
<feature type="compositionally biased region" description="Basic and acidic residues" evidence="1">
    <location>
        <begin position="151"/>
        <end position="174"/>
    </location>
</feature>
<dbReference type="InterPro" id="IPR000488">
    <property type="entry name" value="Death_dom"/>
</dbReference>
<feature type="compositionally biased region" description="Basic and acidic residues" evidence="1">
    <location>
        <begin position="280"/>
        <end position="301"/>
    </location>
</feature>
<feature type="region of interest" description="Disordered" evidence="1">
    <location>
        <begin position="277"/>
        <end position="634"/>
    </location>
</feature>
<feature type="compositionally biased region" description="Basic and acidic residues" evidence="1">
    <location>
        <begin position="1577"/>
        <end position="1586"/>
    </location>
</feature>
<dbReference type="CDD" id="cd01670">
    <property type="entry name" value="Death"/>
    <property type="match status" value="1"/>
</dbReference>
<dbReference type="Proteomes" id="UP001217089">
    <property type="component" value="Unassembled WGS sequence"/>
</dbReference>
<feature type="compositionally biased region" description="Polar residues" evidence="1">
    <location>
        <begin position="2274"/>
        <end position="2289"/>
    </location>
</feature>
<feature type="region of interest" description="Disordered" evidence="1">
    <location>
        <begin position="1277"/>
        <end position="1403"/>
    </location>
</feature>
<feature type="compositionally biased region" description="Basic and acidic residues" evidence="1">
    <location>
        <begin position="182"/>
        <end position="205"/>
    </location>
</feature>
<feature type="compositionally biased region" description="Basic and acidic residues" evidence="1">
    <location>
        <begin position="438"/>
        <end position="447"/>
    </location>
</feature>
<feature type="compositionally biased region" description="Polar residues" evidence="1">
    <location>
        <begin position="1485"/>
        <end position="1494"/>
    </location>
</feature>
<feature type="region of interest" description="Disordered" evidence="1">
    <location>
        <begin position="128"/>
        <end position="264"/>
    </location>
</feature>
<dbReference type="EMBL" id="JARBDR010000337">
    <property type="protein sequence ID" value="KAJ8314635.1"/>
    <property type="molecule type" value="Genomic_DNA"/>
</dbReference>
<accession>A0ABQ9FEC9</accession>
<feature type="compositionally biased region" description="Basic and acidic residues" evidence="1">
    <location>
        <begin position="1724"/>
        <end position="1769"/>
    </location>
</feature>
<feature type="region of interest" description="Disordered" evidence="1">
    <location>
        <begin position="936"/>
        <end position="969"/>
    </location>
</feature>
<protein>
    <recommendedName>
        <fullName evidence="2">Death domain-containing protein</fullName>
    </recommendedName>
</protein>
<dbReference type="SUPFAM" id="SSF47986">
    <property type="entry name" value="DEATH domain"/>
    <property type="match status" value="3"/>
</dbReference>
<feature type="compositionally biased region" description="Basic and acidic residues" evidence="1">
    <location>
        <begin position="507"/>
        <end position="533"/>
    </location>
</feature>